<organism evidence="4 5">
    <name type="scientific">Ascosphaera apis ARSEF 7405</name>
    <dbReference type="NCBI Taxonomy" id="392613"/>
    <lineage>
        <taxon>Eukaryota</taxon>
        <taxon>Fungi</taxon>
        <taxon>Dikarya</taxon>
        <taxon>Ascomycota</taxon>
        <taxon>Pezizomycotina</taxon>
        <taxon>Eurotiomycetes</taxon>
        <taxon>Eurotiomycetidae</taxon>
        <taxon>Onygenales</taxon>
        <taxon>Ascosphaeraceae</taxon>
        <taxon>Ascosphaera</taxon>
    </lineage>
</organism>
<dbReference type="Pfam" id="PF08059">
    <property type="entry name" value="SEP"/>
    <property type="match status" value="1"/>
</dbReference>
<dbReference type="GO" id="GO:0005829">
    <property type="term" value="C:cytosol"/>
    <property type="evidence" value="ECO:0007669"/>
    <property type="project" value="TreeGrafter"/>
</dbReference>
<dbReference type="InterPro" id="IPR029071">
    <property type="entry name" value="Ubiquitin-like_domsf"/>
</dbReference>
<dbReference type="InterPro" id="IPR012989">
    <property type="entry name" value="SEP_domain"/>
</dbReference>
<feature type="domain" description="UBX" evidence="2">
    <location>
        <begin position="310"/>
        <end position="387"/>
    </location>
</feature>
<dbReference type="GO" id="GO:0043130">
    <property type="term" value="F:ubiquitin binding"/>
    <property type="evidence" value="ECO:0007669"/>
    <property type="project" value="TreeGrafter"/>
</dbReference>
<evidence type="ECO:0000313" key="5">
    <source>
        <dbReference type="Proteomes" id="UP000242877"/>
    </source>
</evidence>
<feature type="region of interest" description="Disordered" evidence="1">
    <location>
        <begin position="281"/>
        <end position="309"/>
    </location>
</feature>
<gene>
    <name evidence="4" type="ORF">AAP_05932</name>
</gene>
<dbReference type="GO" id="GO:0061025">
    <property type="term" value="P:membrane fusion"/>
    <property type="evidence" value="ECO:0007669"/>
    <property type="project" value="TreeGrafter"/>
</dbReference>
<sequence length="391" mass="41946">MADSNQDSLIAQLVDIAHIQPNEARQYLESSNWDLTSALELVYGQTNLDSNEDEEVQPSPAPAHASASPASSSQSAPQRRAAPARRFATLRDVTQGEEDDHHGGHSDSDDENIPQDMFAGGEKSGLAVQNPDDLKKKIIEQAKRSIASEQQQKSTKKSNFTGSARTLGGDDAPSRIIGPDPSTAAGEKKPAHVHRVLNFWSNGFSVDDGELYDTSNPLNAEILNQIRHGRAPLSIMNVDQNQEVDVEIVQHAGEYVAPKKKFKPFSGAGYRLGSPTPGVAGVTTSTTAAPAAEKKAEPSAAERAAPQVDESQPVLTLQIRLGDGSRTVGRFNATHTVGDVYTFVAATNAGSQGREWVLMTTFPSKELKDKSVALGDLEGYKRGGVLVQKWA</sequence>
<dbReference type="PANTHER" id="PTHR23333:SF20">
    <property type="entry name" value="NSFL1 COFACTOR P47"/>
    <property type="match status" value="1"/>
</dbReference>
<comment type="caution">
    <text evidence="4">The sequence shown here is derived from an EMBL/GenBank/DDBJ whole genome shotgun (WGS) entry which is preliminary data.</text>
</comment>
<feature type="region of interest" description="Disordered" evidence="1">
    <location>
        <begin position="143"/>
        <end position="189"/>
    </location>
</feature>
<feature type="compositionally biased region" description="Low complexity" evidence="1">
    <location>
        <begin position="281"/>
        <end position="291"/>
    </location>
</feature>
<dbReference type="GO" id="GO:0000045">
    <property type="term" value="P:autophagosome assembly"/>
    <property type="evidence" value="ECO:0007669"/>
    <property type="project" value="TreeGrafter"/>
</dbReference>
<dbReference type="Pfam" id="PF22566">
    <property type="entry name" value="UBA_8"/>
    <property type="match status" value="1"/>
</dbReference>
<dbReference type="OrthoDB" id="25887at2759"/>
<reference evidence="4 5" key="1">
    <citation type="journal article" date="2016" name="Genome Biol. Evol.">
        <title>Divergent and convergent evolution of fungal pathogenicity.</title>
        <authorList>
            <person name="Shang Y."/>
            <person name="Xiao G."/>
            <person name="Zheng P."/>
            <person name="Cen K."/>
            <person name="Zhan S."/>
            <person name="Wang C."/>
        </authorList>
    </citation>
    <scope>NUCLEOTIDE SEQUENCE [LARGE SCALE GENOMIC DNA]</scope>
    <source>
        <strain evidence="4 5">ARSEF 7405</strain>
    </source>
</reference>
<dbReference type="GO" id="GO:0005634">
    <property type="term" value="C:nucleus"/>
    <property type="evidence" value="ECO:0007669"/>
    <property type="project" value="TreeGrafter"/>
</dbReference>
<dbReference type="EMBL" id="AZGZ01000039">
    <property type="protein sequence ID" value="KZZ87077.1"/>
    <property type="molecule type" value="Genomic_DNA"/>
</dbReference>
<dbReference type="PROSITE" id="PS51399">
    <property type="entry name" value="SEP"/>
    <property type="match status" value="1"/>
</dbReference>
<dbReference type="InterPro" id="IPR036241">
    <property type="entry name" value="NSFL1C_SEP_dom_sf"/>
</dbReference>
<feature type="compositionally biased region" description="Polar residues" evidence="1">
    <location>
        <begin position="147"/>
        <end position="164"/>
    </location>
</feature>
<dbReference type="FunFam" id="3.30.420.210:FF:000002">
    <property type="entry name" value="UBX domain-containing protein 1"/>
    <property type="match status" value="1"/>
</dbReference>
<feature type="domain" description="SEP" evidence="3">
    <location>
        <begin position="192"/>
        <end position="257"/>
    </location>
</feature>
<dbReference type="Proteomes" id="UP000242877">
    <property type="component" value="Unassembled WGS sequence"/>
</dbReference>
<evidence type="ECO:0000256" key="1">
    <source>
        <dbReference type="SAM" id="MobiDB-lite"/>
    </source>
</evidence>
<dbReference type="SMART" id="SM00553">
    <property type="entry name" value="SEP"/>
    <property type="match status" value="1"/>
</dbReference>
<dbReference type="GO" id="GO:0031468">
    <property type="term" value="P:nuclear membrane reassembly"/>
    <property type="evidence" value="ECO:0007669"/>
    <property type="project" value="TreeGrafter"/>
</dbReference>
<dbReference type="SUPFAM" id="SSF46934">
    <property type="entry name" value="UBA-like"/>
    <property type="match status" value="1"/>
</dbReference>
<evidence type="ECO:0000259" key="2">
    <source>
        <dbReference type="PROSITE" id="PS50033"/>
    </source>
</evidence>
<dbReference type="SMART" id="SM00166">
    <property type="entry name" value="UBX"/>
    <property type="match status" value="1"/>
</dbReference>
<name>A0A167V5P1_9EURO</name>
<keyword evidence="5" id="KW-1185">Reference proteome</keyword>
<proteinExistence type="predicted"/>
<dbReference type="SUPFAM" id="SSF102848">
    <property type="entry name" value="NSFL1 (p97 ATPase) cofactor p47, SEP domain"/>
    <property type="match status" value="1"/>
</dbReference>
<dbReference type="GO" id="GO:0043161">
    <property type="term" value="P:proteasome-mediated ubiquitin-dependent protein catabolic process"/>
    <property type="evidence" value="ECO:0007669"/>
    <property type="project" value="TreeGrafter"/>
</dbReference>
<dbReference type="PANTHER" id="PTHR23333">
    <property type="entry name" value="UBX DOMAIN CONTAINING PROTEIN"/>
    <property type="match status" value="1"/>
</dbReference>
<accession>A0A167V5P1</accession>
<dbReference type="CDD" id="cd01770">
    <property type="entry name" value="UBX_UBXN2"/>
    <property type="match status" value="1"/>
</dbReference>
<dbReference type="VEuPathDB" id="FungiDB:AAP_05932"/>
<dbReference type="GO" id="GO:0007030">
    <property type="term" value="P:Golgi organization"/>
    <property type="evidence" value="ECO:0007669"/>
    <property type="project" value="TreeGrafter"/>
</dbReference>
<dbReference type="Gene3D" id="1.10.8.10">
    <property type="entry name" value="DNA helicase RuvA subunit, C-terminal domain"/>
    <property type="match status" value="1"/>
</dbReference>
<dbReference type="InterPro" id="IPR001012">
    <property type="entry name" value="UBX_dom"/>
</dbReference>
<dbReference type="InterPro" id="IPR054109">
    <property type="entry name" value="UBA_8"/>
</dbReference>
<protein>
    <submittedName>
        <fullName evidence="4">SEP domain protein</fullName>
    </submittedName>
</protein>
<dbReference type="CDD" id="cd14348">
    <property type="entry name" value="UBA_p47"/>
    <property type="match status" value="1"/>
</dbReference>
<evidence type="ECO:0000259" key="3">
    <source>
        <dbReference type="PROSITE" id="PS51399"/>
    </source>
</evidence>
<feature type="compositionally biased region" description="Low complexity" evidence="1">
    <location>
        <begin position="62"/>
        <end position="86"/>
    </location>
</feature>
<dbReference type="Gene3D" id="3.30.420.210">
    <property type="entry name" value="SEP domain"/>
    <property type="match status" value="1"/>
</dbReference>
<feature type="region of interest" description="Disordered" evidence="1">
    <location>
        <begin position="44"/>
        <end position="131"/>
    </location>
</feature>
<dbReference type="PROSITE" id="PS50033">
    <property type="entry name" value="UBX"/>
    <property type="match status" value="1"/>
</dbReference>
<dbReference type="Gene3D" id="3.10.20.90">
    <property type="entry name" value="Phosphatidylinositol 3-kinase Catalytic Subunit, Chain A, domain 1"/>
    <property type="match status" value="1"/>
</dbReference>
<dbReference type="InterPro" id="IPR009060">
    <property type="entry name" value="UBA-like_sf"/>
</dbReference>
<dbReference type="AlphaFoldDB" id="A0A167V5P1"/>
<dbReference type="Pfam" id="PF00789">
    <property type="entry name" value="UBX"/>
    <property type="match status" value="1"/>
</dbReference>
<evidence type="ECO:0000313" key="4">
    <source>
        <dbReference type="EMBL" id="KZZ87077.1"/>
    </source>
</evidence>
<dbReference type="SUPFAM" id="SSF54236">
    <property type="entry name" value="Ubiquitin-like"/>
    <property type="match status" value="1"/>
</dbReference>